<proteinExistence type="inferred from homology"/>
<name>A0A7S4A5X8_9STRA</name>
<feature type="binding site" evidence="7">
    <location>
        <position position="37"/>
    </location>
    <ligand>
        <name>chlorophyll a</name>
        <dbReference type="ChEBI" id="CHEBI:58416"/>
        <label>1</label>
    </ligand>
</feature>
<comment type="function">
    <text evidence="1">The light-harvesting complex (LHC) functions as a light receptor, it captures and delivers excitation energy to photosystems with which it is closely associated. Energy is transferred from the carotenoid and chlorophyll C (or B) to chlorophyll A and the photosynthetic reaction centers where it is used to synthesize ATP and reducing power.</text>
</comment>
<protein>
    <submittedName>
        <fullName evidence="8">Uncharacterized protein</fullName>
    </submittedName>
</protein>
<dbReference type="GO" id="GO:0009765">
    <property type="term" value="P:photosynthesis, light harvesting"/>
    <property type="evidence" value="ECO:0007669"/>
    <property type="project" value="InterPro"/>
</dbReference>
<organism evidence="8">
    <name type="scientific">Pelagomonas calceolata</name>
    <dbReference type="NCBI Taxonomy" id="35677"/>
    <lineage>
        <taxon>Eukaryota</taxon>
        <taxon>Sar</taxon>
        <taxon>Stramenopiles</taxon>
        <taxon>Ochrophyta</taxon>
        <taxon>Pelagophyceae</taxon>
        <taxon>Pelagomonadales</taxon>
        <taxon>Pelagomonadaceae</taxon>
        <taxon>Pelagomonas</taxon>
    </lineage>
</organism>
<feature type="binding site" description="axial binding residue" evidence="7">
    <location>
        <position position="42"/>
    </location>
    <ligand>
        <name>chlorophyll b</name>
        <dbReference type="ChEBI" id="CHEBI:61721"/>
        <label>1</label>
    </ligand>
    <ligandPart>
        <name>Mg</name>
        <dbReference type="ChEBI" id="CHEBI:25107"/>
    </ligandPart>
</feature>
<keyword evidence="6" id="KW-0934">Plastid</keyword>
<dbReference type="PANTHER" id="PTHR21649">
    <property type="entry name" value="CHLOROPHYLL A/B BINDING PROTEIN"/>
    <property type="match status" value="1"/>
</dbReference>
<feature type="binding site" evidence="7">
    <location>
        <position position="145"/>
    </location>
    <ligand>
        <name>chlorophyll a</name>
        <dbReference type="ChEBI" id="CHEBI:58416"/>
        <label>1</label>
    </ligand>
</feature>
<dbReference type="GO" id="GO:0009507">
    <property type="term" value="C:chloroplast"/>
    <property type="evidence" value="ECO:0007669"/>
    <property type="project" value="UniProtKB-SubCell"/>
</dbReference>
<keyword evidence="7" id="KW-0148">Chlorophyll</keyword>
<dbReference type="AlphaFoldDB" id="A0A7S4A5X8"/>
<gene>
    <name evidence="8" type="ORF">PCAL00307_LOCUS20177</name>
</gene>
<keyword evidence="7" id="KW-0157">Chromophore</keyword>
<evidence type="ECO:0000256" key="1">
    <source>
        <dbReference type="ARBA" id="ARBA00004022"/>
    </source>
</evidence>
<evidence type="ECO:0000256" key="6">
    <source>
        <dbReference type="ARBA" id="ARBA00022640"/>
    </source>
</evidence>
<evidence type="ECO:0000256" key="4">
    <source>
        <dbReference type="ARBA" id="ARBA00022528"/>
    </source>
</evidence>
<evidence type="ECO:0000256" key="2">
    <source>
        <dbReference type="ARBA" id="ARBA00004229"/>
    </source>
</evidence>
<comment type="subcellular location">
    <subcellularLocation>
        <location evidence="2">Plastid</location>
        <location evidence="2">Chloroplast</location>
    </subcellularLocation>
</comment>
<feature type="binding site" evidence="7">
    <location>
        <position position="157"/>
    </location>
    <ligand>
        <name>chlorophyll a</name>
        <dbReference type="ChEBI" id="CHEBI:58416"/>
        <label>1</label>
    </ligand>
</feature>
<reference evidence="8" key="1">
    <citation type="submission" date="2021-01" db="EMBL/GenBank/DDBJ databases">
        <authorList>
            <person name="Corre E."/>
            <person name="Pelletier E."/>
            <person name="Niang G."/>
            <person name="Scheremetjew M."/>
            <person name="Finn R."/>
            <person name="Kale V."/>
            <person name="Holt S."/>
            <person name="Cochrane G."/>
            <person name="Meng A."/>
            <person name="Brown T."/>
            <person name="Cohen L."/>
        </authorList>
    </citation>
    <scope>NUCLEOTIDE SEQUENCE</scope>
    <source>
        <strain evidence="8">CCMP1756</strain>
    </source>
</reference>
<feature type="binding site" evidence="7">
    <location>
        <position position="40"/>
    </location>
    <ligand>
        <name>chlorophyll a</name>
        <dbReference type="ChEBI" id="CHEBI:58416"/>
        <label>1</label>
    </ligand>
</feature>
<feature type="binding site" evidence="7">
    <location>
        <position position="140"/>
    </location>
    <ligand>
        <name>chlorophyll a</name>
        <dbReference type="ChEBI" id="CHEBI:58416"/>
        <label>3</label>
    </ligand>
</feature>
<dbReference type="GO" id="GO:0016020">
    <property type="term" value="C:membrane"/>
    <property type="evidence" value="ECO:0007669"/>
    <property type="project" value="InterPro"/>
</dbReference>
<dbReference type="InterPro" id="IPR001344">
    <property type="entry name" value="Chloro_AB-bd_pln"/>
</dbReference>
<dbReference type="SUPFAM" id="SSF103511">
    <property type="entry name" value="Chlorophyll a-b binding protein"/>
    <property type="match status" value="1"/>
</dbReference>
<evidence type="ECO:0000256" key="3">
    <source>
        <dbReference type="ARBA" id="ARBA00005933"/>
    </source>
</evidence>
<dbReference type="InterPro" id="IPR022796">
    <property type="entry name" value="Chloroa_b-bind"/>
</dbReference>
<dbReference type="Pfam" id="PF00504">
    <property type="entry name" value="Chloroa_b-bind"/>
    <property type="match status" value="1"/>
</dbReference>
<keyword evidence="5" id="KW-0602">Photosynthesis</keyword>
<keyword evidence="4" id="KW-0150">Chloroplast</keyword>
<evidence type="ECO:0000256" key="7">
    <source>
        <dbReference type="PIRSR" id="PIRSR601344-1"/>
    </source>
</evidence>
<comment type="similarity">
    <text evidence="3">Belongs to the fucoxanthin chlorophyll protein family.</text>
</comment>
<accession>A0A7S4A5X8</accession>
<dbReference type="EMBL" id="HBIW01023428">
    <property type="protein sequence ID" value="CAE0704729.1"/>
    <property type="molecule type" value="Transcribed_RNA"/>
</dbReference>
<sequence>MPGAYGWAAEKGLAYSFGKPFSQQKFPDLVNWVQEAEIKHARVAMLAALGYPVAEVFHPLWGGSINEPSLIAFQATPLQTFWPIVVGAIGLIESASYISDMKGTAEEGRYYAFNENRGVAGDIGFDPLGFAAKGDLRGEELIVGRLAMLGIAGMVAQELNTAGYLFYPDTY</sequence>
<dbReference type="Gene3D" id="1.10.3460.10">
    <property type="entry name" value="Chlorophyll a/b binding protein domain"/>
    <property type="match status" value="1"/>
</dbReference>
<dbReference type="GO" id="GO:0016168">
    <property type="term" value="F:chlorophyll binding"/>
    <property type="evidence" value="ECO:0007669"/>
    <property type="project" value="UniProtKB-KW"/>
</dbReference>
<evidence type="ECO:0000256" key="5">
    <source>
        <dbReference type="ARBA" id="ARBA00022531"/>
    </source>
</evidence>
<evidence type="ECO:0000313" key="8">
    <source>
        <dbReference type="EMBL" id="CAE0704729.1"/>
    </source>
</evidence>